<dbReference type="EMBL" id="JAUEPU010000113">
    <property type="protein sequence ID" value="KAK0477162.1"/>
    <property type="molecule type" value="Genomic_DNA"/>
</dbReference>
<protein>
    <submittedName>
        <fullName evidence="1">Uncharacterized protein</fullName>
    </submittedName>
</protein>
<organism evidence="1 2">
    <name type="scientific">Armillaria luteobubalina</name>
    <dbReference type="NCBI Taxonomy" id="153913"/>
    <lineage>
        <taxon>Eukaryota</taxon>
        <taxon>Fungi</taxon>
        <taxon>Dikarya</taxon>
        <taxon>Basidiomycota</taxon>
        <taxon>Agaricomycotina</taxon>
        <taxon>Agaricomycetes</taxon>
        <taxon>Agaricomycetidae</taxon>
        <taxon>Agaricales</taxon>
        <taxon>Marasmiineae</taxon>
        <taxon>Physalacriaceae</taxon>
        <taxon>Armillaria</taxon>
    </lineage>
</organism>
<name>A0AA39U480_9AGAR</name>
<evidence type="ECO:0000313" key="2">
    <source>
        <dbReference type="Proteomes" id="UP001175228"/>
    </source>
</evidence>
<dbReference type="AlphaFoldDB" id="A0AA39U480"/>
<sequence>MLDKVHVWDRRLTKIYLDEELLTMQHNAGRSHLKNREYYLPAVPPIPHLYPSKSKTSFQTSVFNSNWGRIRNSIHPTHRLSTYEARLVFVQIPKSIVGIILCTQAFTKDVLLAISTQAKVLSMETNIHSIVIQAIHEFPHALIA</sequence>
<gene>
    <name evidence="1" type="ORF">EDD18DRAFT_1114813</name>
</gene>
<proteinExistence type="predicted"/>
<accession>A0AA39U480</accession>
<comment type="caution">
    <text evidence="1">The sequence shown here is derived from an EMBL/GenBank/DDBJ whole genome shotgun (WGS) entry which is preliminary data.</text>
</comment>
<keyword evidence="2" id="KW-1185">Reference proteome</keyword>
<reference evidence="1" key="1">
    <citation type="submission" date="2023-06" db="EMBL/GenBank/DDBJ databases">
        <authorList>
            <consortium name="Lawrence Berkeley National Laboratory"/>
            <person name="Ahrendt S."/>
            <person name="Sahu N."/>
            <person name="Indic B."/>
            <person name="Wong-Bajracharya J."/>
            <person name="Merenyi Z."/>
            <person name="Ke H.-M."/>
            <person name="Monk M."/>
            <person name="Kocsube S."/>
            <person name="Drula E."/>
            <person name="Lipzen A."/>
            <person name="Balint B."/>
            <person name="Henrissat B."/>
            <person name="Andreopoulos B."/>
            <person name="Martin F.M."/>
            <person name="Harder C.B."/>
            <person name="Rigling D."/>
            <person name="Ford K.L."/>
            <person name="Foster G.D."/>
            <person name="Pangilinan J."/>
            <person name="Papanicolaou A."/>
            <person name="Barry K."/>
            <person name="LaButti K."/>
            <person name="Viragh M."/>
            <person name="Koriabine M."/>
            <person name="Yan M."/>
            <person name="Riley R."/>
            <person name="Champramary S."/>
            <person name="Plett K.L."/>
            <person name="Tsai I.J."/>
            <person name="Slot J."/>
            <person name="Sipos G."/>
            <person name="Plett J."/>
            <person name="Nagy L.G."/>
            <person name="Grigoriev I.V."/>
        </authorList>
    </citation>
    <scope>NUCLEOTIDE SEQUENCE</scope>
    <source>
        <strain evidence="1">HWK02</strain>
    </source>
</reference>
<dbReference type="Proteomes" id="UP001175228">
    <property type="component" value="Unassembled WGS sequence"/>
</dbReference>
<evidence type="ECO:0000313" key="1">
    <source>
        <dbReference type="EMBL" id="KAK0477162.1"/>
    </source>
</evidence>